<comment type="subcellular location">
    <subcellularLocation>
        <location evidence="1">Cell membrane</location>
        <topology evidence="1">Single-pass type I membrane protein</topology>
    </subcellularLocation>
</comment>
<reference evidence="13" key="3">
    <citation type="submission" date="2025-09" db="UniProtKB">
        <authorList>
            <consortium name="Ensembl"/>
        </authorList>
    </citation>
    <scope>IDENTIFICATION</scope>
    <source>
        <strain evidence="13">Hd-rR</strain>
    </source>
</reference>
<dbReference type="Pfam" id="PF07686">
    <property type="entry name" value="V-set"/>
    <property type="match status" value="1"/>
</dbReference>
<evidence type="ECO:0000256" key="11">
    <source>
        <dbReference type="SAM" id="SignalP"/>
    </source>
</evidence>
<keyword evidence="4 11" id="KW-0732">Signal</keyword>
<dbReference type="InterPro" id="IPR003598">
    <property type="entry name" value="Ig_sub2"/>
</dbReference>
<evidence type="ECO:0000256" key="7">
    <source>
        <dbReference type="ARBA" id="ARBA00023157"/>
    </source>
</evidence>
<dbReference type="PANTHER" id="PTHR25466:SF14">
    <property type="entry name" value="BUTYROPHILIN SUBFAMILY 2 MEMBER A2-LIKE-RELATED"/>
    <property type="match status" value="1"/>
</dbReference>
<feature type="chain" id="PRO_5017456906" description="Ig-like domain-containing protein" evidence="11">
    <location>
        <begin position="20"/>
        <end position="157"/>
    </location>
</feature>
<dbReference type="Gene3D" id="2.60.40.10">
    <property type="entry name" value="Immunoglobulins"/>
    <property type="match status" value="1"/>
</dbReference>
<accession>A0A3B3H546</accession>
<sequence>MLGVGFLVLVLVLLGFCSLEEDSEFLLGQSCILPCRFTPGDDLEIHWFKMTPTLTEVNSFCYNDKDQWGHLDQKFGGRTSLFKDQISKGNASLQLTGVMVQDEGRYQCHTSTVTNKNTSLLTVRIVCGKRDNNLFLTEIQQILWTAAIQRSCWFLLT</sequence>
<evidence type="ECO:0000256" key="8">
    <source>
        <dbReference type="ARBA" id="ARBA00023170"/>
    </source>
</evidence>
<dbReference type="SUPFAM" id="SSF48726">
    <property type="entry name" value="Immunoglobulin"/>
    <property type="match status" value="1"/>
</dbReference>
<keyword evidence="10" id="KW-0393">Immunoglobulin domain</keyword>
<keyword evidence="3" id="KW-0812">Transmembrane</keyword>
<reference evidence="13" key="2">
    <citation type="submission" date="2025-08" db="UniProtKB">
        <authorList>
            <consortium name="Ensembl"/>
        </authorList>
    </citation>
    <scope>IDENTIFICATION</scope>
    <source>
        <strain evidence="13">Hd-rR</strain>
    </source>
</reference>
<dbReference type="InterPro" id="IPR007110">
    <property type="entry name" value="Ig-like_dom"/>
</dbReference>
<evidence type="ECO:0000256" key="9">
    <source>
        <dbReference type="ARBA" id="ARBA00023180"/>
    </source>
</evidence>
<name>A0A3B3H546_ORYLA</name>
<dbReference type="Bgee" id="ENSORLG00000026601">
    <property type="expression patterns" value="Expressed in intestine and 1 other cell type or tissue"/>
</dbReference>
<keyword evidence="7" id="KW-1015">Disulfide bond</keyword>
<evidence type="ECO:0000313" key="14">
    <source>
        <dbReference type="Proteomes" id="UP000001038"/>
    </source>
</evidence>
<keyword evidence="14" id="KW-1185">Reference proteome</keyword>
<dbReference type="GO" id="GO:0071222">
    <property type="term" value="P:cellular response to lipopolysaccharide"/>
    <property type="evidence" value="ECO:0000318"/>
    <property type="project" value="GO_Central"/>
</dbReference>
<keyword evidence="8" id="KW-0675">Receptor</keyword>
<feature type="signal peptide" evidence="11">
    <location>
        <begin position="1"/>
        <end position="19"/>
    </location>
</feature>
<evidence type="ECO:0000256" key="1">
    <source>
        <dbReference type="ARBA" id="ARBA00004251"/>
    </source>
</evidence>
<evidence type="ECO:0000313" key="13">
    <source>
        <dbReference type="Ensembl" id="ENSORLP00000026992.1"/>
    </source>
</evidence>
<reference evidence="13 14" key="1">
    <citation type="journal article" date="2007" name="Nature">
        <title>The medaka draft genome and insights into vertebrate genome evolution.</title>
        <authorList>
            <person name="Kasahara M."/>
            <person name="Naruse K."/>
            <person name="Sasaki S."/>
            <person name="Nakatani Y."/>
            <person name="Qu W."/>
            <person name="Ahsan B."/>
            <person name="Yamada T."/>
            <person name="Nagayasu Y."/>
            <person name="Doi K."/>
            <person name="Kasai Y."/>
            <person name="Jindo T."/>
            <person name="Kobayashi D."/>
            <person name="Shimada A."/>
            <person name="Toyoda A."/>
            <person name="Kuroki Y."/>
            <person name="Fujiyama A."/>
            <person name="Sasaki T."/>
            <person name="Shimizu A."/>
            <person name="Asakawa S."/>
            <person name="Shimizu N."/>
            <person name="Hashimoto S."/>
            <person name="Yang J."/>
            <person name="Lee Y."/>
            <person name="Matsushima K."/>
            <person name="Sugano S."/>
            <person name="Sakaizumi M."/>
            <person name="Narita T."/>
            <person name="Ohishi K."/>
            <person name="Haga S."/>
            <person name="Ohta F."/>
            <person name="Nomoto H."/>
            <person name="Nogata K."/>
            <person name="Morishita T."/>
            <person name="Endo T."/>
            <person name="Shin-I T."/>
            <person name="Takeda H."/>
            <person name="Morishita S."/>
            <person name="Kohara Y."/>
        </authorList>
    </citation>
    <scope>NUCLEOTIDE SEQUENCE [LARGE SCALE GENOMIC DNA]</scope>
    <source>
        <strain evidence="13 14">Hd-rR</strain>
    </source>
</reference>
<dbReference type="GO" id="GO:0009897">
    <property type="term" value="C:external side of plasma membrane"/>
    <property type="evidence" value="ECO:0000318"/>
    <property type="project" value="GO_Central"/>
</dbReference>
<dbReference type="Ensembl" id="ENSORLT00000035796.1">
    <property type="protein sequence ID" value="ENSORLP00000026992.1"/>
    <property type="gene ID" value="ENSORLG00000026601.1"/>
</dbReference>
<organism evidence="13 14">
    <name type="scientific">Oryzias latipes</name>
    <name type="common">Japanese rice fish</name>
    <name type="synonym">Japanese killifish</name>
    <dbReference type="NCBI Taxonomy" id="8090"/>
    <lineage>
        <taxon>Eukaryota</taxon>
        <taxon>Metazoa</taxon>
        <taxon>Chordata</taxon>
        <taxon>Craniata</taxon>
        <taxon>Vertebrata</taxon>
        <taxon>Euteleostomi</taxon>
        <taxon>Actinopterygii</taxon>
        <taxon>Neopterygii</taxon>
        <taxon>Teleostei</taxon>
        <taxon>Neoteleostei</taxon>
        <taxon>Acanthomorphata</taxon>
        <taxon>Ovalentaria</taxon>
        <taxon>Atherinomorphae</taxon>
        <taxon>Beloniformes</taxon>
        <taxon>Adrianichthyidae</taxon>
        <taxon>Oryziinae</taxon>
        <taxon>Oryzias</taxon>
    </lineage>
</organism>
<dbReference type="InterPro" id="IPR051713">
    <property type="entry name" value="T-cell_Activation_Regulation"/>
</dbReference>
<dbReference type="FunFam" id="2.60.40.10:FF:000142">
    <property type="entry name" value="V-set domain-containing T-cell activation inhibitor 1"/>
    <property type="match status" value="1"/>
</dbReference>
<keyword evidence="5" id="KW-1133">Transmembrane helix</keyword>
<proteinExistence type="predicted"/>
<protein>
    <recommendedName>
        <fullName evidence="12">Ig-like domain-containing protein</fullName>
    </recommendedName>
</protein>
<evidence type="ECO:0000256" key="10">
    <source>
        <dbReference type="ARBA" id="ARBA00023319"/>
    </source>
</evidence>
<evidence type="ECO:0000256" key="4">
    <source>
        <dbReference type="ARBA" id="ARBA00022729"/>
    </source>
</evidence>
<dbReference type="PROSITE" id="PS50835">
    <property type="entry name" value="IG_LIKE"/>
    <property type="match status" value="1"/>
</dbReference>
<dbReference type="GO" id="GO:0031295">
    <property type="term" value="P:T cell costimulation"/>
    <property type="evidence" value="ECO:0000318"/>
    <property type="project" value="GO_Central"/>
</dbReference>
<dbReference type="InterPro" id="IPR013783">
    <property type="entry name" value="Ig-like_fold"/>
</dbReference>
<dbReference type="InterPro" id="IPR013106">
    <property type="entry name" value="Ig_V-set"/>
</dbReference>
<keyword evidence="6" id="KW-0472">Membrane</keyword>
<evidence type="ECO:0000256" key="5">
    <source>
        <dbReference type="ARBA" id="ARBA00022989"/>
    </source>
</evidence>
<dbReference type="InterPro" id="IPR003599">
    <property type="entry name" value="Ig_sub"/>
</dbReference>
<dbReference type="InParanoid" id="A0A3B3H546"/>
<evidence type="ECO:0000259" key="12">
    <source>
        <dbReference type="PROSITE" id="PS50835"/>
    </source>
</evidence>
<evidence type="ECO:0000256" key="6">
    <source>
        <dbReference type="ARBA" id="ARBA00023136"/>
    </source>
</evidence>
<dbReference type="SMART" id="SM00406">
    <property type="entry name" value="IGv"/>
    <property type="match status" value="1"/>
</dbReference>
<keyword evidence="9" id="KW-0325">Glycoprotein</keyword>
<dbReference type="GO" id="GO:0007166">
    <property type="term" value="P:cell surface receptor signaling pathway"/>
    <property type="evidence" value="ECO:0000318"/>
    <property type="project" value="GO_Central"/>
</dbReference>
<dbReference type="Proteomes" id="UP000001038">
    <property type="component" value="Chromosome 20"/>
</dbReference>
<dbReference type="GO" id="GO:0042102">
    <property type="term" value="P:positive regulation of T cell proliferation"/>
    <property type="evidence" value="ECO:0000318"/>
    <property type="project" value="GO_Central"/>
</dbReference>
<keyword evidence="2" id="KW-1003">Cell membrane</keyword>
<dbReference type="SMART" id="SM00409">
    <property type="entry name" value="IG"/>
    <property type="match status" value="1"/>
</dbReference>
<dbReference type="GeneTree" id="ENSGT01020000230622"/>
<dbReference type="GO" id="GO:0042130">
    <property type="term" value="P:negative regulation of T cell proliferation"/>
    <property type="evidence" value="ECO:0000318"/>
    <property type="project" value="GO_Central"/>
</dbReference>
<evidence type="ECO:0000256" key="2">
    <source>
        <dbReference type="ARBA" id="ARBA00022475"/>
    </source>
</evidence>
<dbReference type="SMART" id="SM00408">
    <property type="entry name" value="IGc2"/>
    <property type="match status" value="1"/>
</dbReference>
<evidence type="ECO:0000256" key="3">
    <source>
        <dbReference type="ARBA" id="ARBA00022692"/>
    </source>
</evidence>
<dbReference type="PANTHER" id="PTHR25466">
    <property type="entry name" value="T-LYMPHOCYTE ACTIVATION ANTIGEN"/>
    <property type="match status" value="1"/>
</dbReference>
<dbReference type="GO" id="GO:0006955">
    <property type="term" value="P:immune response"/>
    <property type="evidence" value="ECO:0000318"/>
    <property type="project" value="GO_Central"/>
</dbReference>
<feature type="domain" description="Ig-like" evidence="12">
    <location>
        <begin position="28"/>
        <end position="119"/>
    </location>
</feature>
<dbReference type="STRING" id="8090.ENSORLP00000026992"/>
<dbReference type="InterPro" id="IPR036179">
    <property type="entry name" value="Ig-like_dom_sf"/>
</dbReference>
<dbReference type="AlphaFoldDB" id="A0A3B3H546"/>